<sequence length="80" mass="8080">MLGEGRPPPQRLGGAQVGDGVGGPPRLEGITTGVSSGFEQRDVDGVRAGVEAEPCGSDTSTLAWSPARRSGASTRGSRDT</sequence>
<reference evidence="2" key="1">
    <citation type="submission" date="2020-02" db="EMBL/GenBank/DDBJ databases">
        <authorList>
            <person name="Meier V. D."/>
        </authorList>
    </citation>
    <scope>NUCLEOTIDE SEQUENCE</scope>
    <source>
        <strain evidence="2">AVDCRST_MAG20</strain>
    </source>
</reference>
<feature type="compositionally biased region" description="Low complexity" evidence="1">
    <location>
        <begin position="65"/>
        <end position="80"/>
    </location>
</feature>
<accession>A0A6J4IE87</accession>
<evidence type="ECO:0000256" key="1">
    <source>
        <dbReference type="SAM" id="MobiDB-lite"/>
    </source>
</evidence>
<feature type="region of interest" description="Disordered" evidence="1">
    <location>
        <begin position="1"/>
        <end position="80"/>
    </location>
</feature>
<gene>
    <name evidence="2" type="ORF">AVDCRST_MAG20-2068</name>
</gene>
<name>A0A6J4IE87_9ACTN</name>
<evidence type="ECO:0000313" key="2">
    <source>
        <dbReference type="EMBL" id="CAA9249703.1"/>
    </source>
</evidence>
<dbReference type="AlphaFoldDB" id="A0A6J4IE87"/>
<protein>
    <submittedName>
        <fullName evidence="2">Uncharacterized protein</fullName>
    </submittedName>
</protein>
<proteinExistence type="predicted"/>
<organism evidence="2">
    <name type="scientific">uncultured Acidimicrobiales bacterium</name>
    <dbReference type="NCBI Taxonomy" id="310071"/>
    <lineage>
        <taxon>Bacteria</taxon>
        <taxon>Bacillati</taxon>
        <taxon>Actinomycetota</taxon>
        <taxon>Acidimicrobiia</taxon>
        <taxon>Acidimicrobiales</taxon>
        <taxon>environmental samples</taxon>
    </lineage>
</organism>
<feature type="compositionally biased region" description="Pro residues" evidence="1">
    <location>
        <begin position="1"/>
        <end position="10"/>
    </location>
</feature>
<dbReference type="EMBL" id="CADCSY010000095">
    <property type="protein sequence ID" value="CAA9249703.1"/>
    <property type="molecule type" value="Genomic_DNA"/>
</dbReference>